<comment type="subcellular location">
    <subcellularLocation>
        <location evidence="1">Cell envelope</location>
    </subcellularLocation>
</comment>
<evidence type="ECO:0000256" key="2">
    <source>
        <dbReference type="ARBA" id="ARBA00022729"/>
    </source>
</evidence>
<dbReference type="OrthoDB" id="650514at2"/>
<dbReference type="Pfam" id="PF09375">
    <property type="entry name" value="Peptidase_M75"/>
    <property type="match status" value="1"/>
</dbReference>
<accession>A0A315ZUQ4</accession>
<protein>
    <recommendedName>
        <fullName evidence="3">Imelysin-like domain-containing protein</fullName>
    </recommendedName>
</protein>
<sequence>MRLKKTLFTFLCAGSLLGQTACETEKDKISDFDQAAMLENYSENLMLSNIATYNTSVSALATAVNAFVGAQNEANLLAAQEALLTAYTDWALVDGLQFGPAEEQNFFVNSNTFPARFDEIEASIESGSWDLSSVFAKDEKGLAALDYLLFNGETSADILEGFENTSRQNYLKEVAEDLSSSAMTLLDAWRADSGNYAAEFAANTGNDPSSSLGFLINEFNKSYERSKNQRLGYPMGKNSLAGIVTPKTLEGYYSKQSLRLLKANVTAVENLFKGQYGETNGLGLDDYLTSYTEAGIIDKDLSKEILAQFELIHSKLDALADPLADQLEAEDSKLEELYVAMKDMTFMIKSEMSTALGVSITYQDSDGD</sequence>
<organism evidence="4 5">
    <name type="scientific">Sediminitomix flava</name>
    <dbReference type="NCBI Taxonomy" id="379075"/>
    <lineage>
        <taxon>Bacteria</taxon>
        <taxon>Pseudomonadati</taxon>
        <taxon>Bacteroidota</taxon>
        <taxon>Cytophagia</taxon>
        <taxon>Cytophagales</taxon>
        <taxon>Flammeovirgaceae</taxon>
        <taxon>Sediminitomix</taxon>
    </lineage>
</organism>
<dbReference type="Gene3D" id="1.20.1420.20">
    <property type="entry name" value="M75 peptidase, HXXE motif"/>
    <property type="match status" value="1"/>
</dbReference>
<dbReference type="InterPro" id="IPR018976">
    <property type="entry name" value="Imelysin-like"/>
</dbReference>
<dbReference type="RefSeq" id="WP_109621364.1">
    <property type="nucleotide sequence ID" value="NZ_QGDO01000006.1"/>
</dbReference>
<dbReference type="AlphaFoldDB" id="A0A315ZUQ4"/>
<dbReference type="InterPro" id="IPR038352">
    <property type="entry name" value="Imelysin_sf"/>
</dbReference>
<proteinExistence type="predicted"/>
<reference evidence="4 5" key="1">
    <citation type="submission" date="2018-03" db="EMBL/GenBank/DDBJ databases">
        <title>Genomic Encyclopedia of Archaeal and Bacterial Type Strains, Phase II (KMG-II): from individual species to whole genera.</title>
        <authorList>
            <person name="Goeker M."/>
        </authorList>
    </citation>
    <scope>NUCLEOTIDE SEQUENCE [LARGE SCALE GENOMIC DNA]</scope>
    <source>
        <strain evidence="4 5">DSM 28229</strain>
    </source>
</reference>
<dbReference type="CDD" id="cd14659">
    <property type="entry name" value="Imelysin-like_IPPA"/>
    <property type="match status" value="1"/>
</dbReference>
<evidence type="ECO:0000313" key="5">
    <source>
        <dbReference type="Proteomes" id="UP000245535"/>
    </source>
</evidence>
<feature type="domain" description="Imelysin-like" evidence="3">
    <location>
        <begin position="51"/>
        <end position="333"/>
    </location>
</feature>
<name>A0A315ZUQ4_SEDFL</name>
<evidence type="ECO:0000313" key="4">
    <source>
        <dbReference type="EMBL" id="PWJ39379.1"/>
    </source>
</evidence>
<keyword evidence="2" id="KW-0732">Signal</keyword>
<dbReference type="Proteomes" id="UP000245535">
    <property type="component" value="Unassembled WGS sequence"/>
</dbReference>
<dbReference type="InterPro" id="IPR034984">
    <property type="entry name" value="Imelysin-like_IPPA"/>
</dbReference>
<comment type="caution">
    <text evidence="4">The sequence shown here is derived from an EMBL/GenBank/DDBJ whole genome shotgun (WGS) entry which is preliminary data.</text>
</comment>
<gene>
    <name evidence="4" type="ORF">BC781_106280</name>
</gene>
<keyword evidence="5" id="KW-1185">Reference proteome</keyword>
<dbReference type="EMBL" id="QGDO01000006">
    <property type="protein sequence ID" value="PWJ39379.1"/>
    <property type="molecule type" value="Genomic_DNA"/>
</dbReference>
<dbReference type="GO" id="GO:0030313">
    <property type="term" value="C:cell envelope"/>
    <property type="evidence" value="ECO:0007669"/>
    <property type="project" value="UniProtKB-SubCell"/>
</dbReference>
<evidence type="ECO:0000259" key="3">
    <source>
        <dbReference type="Pfam" id="PF09375"/>
    </source>
</evidence>
<evidence type="ECO:0000256" key="1">
    <source>
        <dbReference type="ARBA" id="ARBA00004196"/>
    </source>
</evidence>